<evidence type="ECO:0000256" key="6">
    <source>
        <dbReference type="SAM" id="Phobius"/>
    </source>
</evidence>
<keyword evidence="4 6" id="KW-1133">Transmembrane helix</keyword>
<reference evidence="7" key="1">
    <citation type="journal article" date="2014" name="Front. Microbiol.">
        <title>High frequency of phylogenetically diverse reductive dehalogenase-homologous genes in deep subseafloor sedimentary metagenomes.</title>
        <authorList>
            <person name="Kawai M."/>
            <person name="Futagami T."/>
            <person name="Toyoda A."/>
            <person name="Takaki Y."/>
            <person name="Nishi S."/>
            <person name="Hori S."/>
            <person name="Arai W."/>
            <person name="Tsubouchi T."/>
            <person name="Morono Y."/>
            <person name="Uchiyama I."/>
            <person name="Ito T."/>
            <person name="Fujiyama A."/>
            <person name="Inagaki F."/>
            <person name="Takami H."/>
        </authorList>
    </citation>
    <scope>NUCLEOTIDE SEQUENCE</scope>
    <source>
        <strain evidence="7">Expedition CK06-06</strain>
    </source>
</reference>
<feature type="non-terminal residue" evidence="7">
    <location>
        <position position="126"/>
    </location>
</feature>
<dbReference type="GO" id="GO:0005886">
    <property type="term" value="C:plasma membrane"/>
    <property type="evidence" value="ECO:0007669"/>
    <property type="project" value="UniProtKB-SubCell"/>
</dbReference>
<comment type="caution">
    <text evidence="7">The sequence shown here is derived from an EMBL/GenBank/DDBJ whole genome shotgun (WGS) entry which is preliminary data.</text>
</comment>
<comment type="subcellular location">
    <subcellularLocation>
        <location evidence="1">Cell membrane</location>
        <topology evidence="1">Multi-pass membrane protein</topology>
    </subcellularLocation>
</comment>
<protein>
    <recommendedName>
        <fullName evidence="8">ABC transporter permease</fullName>
    </recommendedName>
</protein>
<name>X1GSH0_9ZZZZ</name>
<accession>X1GSH0</accession>
<keyword evidence="2" id="KW-1003">Cell membrane</keyword>
<dbReference type="InterPro" id="IPR001851">
    <property type="entry name" value="ABC_transp_permease"/>
</dbReference>
<gene>
    <name evidence="7" type="ORF">S03H2_39166</name>
</gene>
<dbReference type="GO" id="GO:0022857">
    <property type="term" value="F:transmembrane transporter activity"/>
    <property type="evidence" value="ECO:0007669"/>
    <property type="project" value="InterPro"/>
</dbReference>
<dbReference type="PANTHER" id="PTHR32196">
    <property type="entry name" value="ABC TRANSPORTER PERMEASE PROTEIN YPHD-RELATED-RELATED"/>
    <property type="match status" value="1"/>
</dbReference>
<dbReference type="EMBL" id="BARU01024194">
    <property type="protein sequence ID" value="GAH47820.1"/>
    <property type="molecule type" value="Genomic_DNA"/>
</dbReference>
<evidence type="ECO:0000256" key="3">
    <source>
        <dbReference type="ARBA" id="ARBA00022692"/>
    </source>
</evidence>
<evidence type="ECO:0000256" key="2">
    <source>
        <dbReference type="ARBA" id="ARBA00022475"/>
    </source>
</evidence>
<proteinExistence type="predicted"/>
<sequence>MEKLKKTVILVALENIIWPILIVVYVVFIFLKPGAMLSQDMVINIVYAAIPLGFIVLAEALVLLNGNFDLSVGQTAGLAAAVGAVVATKGLVPPILTPLVPIGVGVLCGSLNGFLVGRMGLNAFLA</sequence>
<feature type="transmembrane region" description="Helical" evidence="6">
    <location>
        <begin position="76"/>
        <end position="96"/>
    </location>
</feature>
<keyword evidence="5 6" id="KW-0472">Membrane</keyword>
<dbReference type="AlphaFoldDB" id="X1GSH0"/>
<feature type="transmembrane region" description="Helical" evidence="6">
    <location>
        <begin position="7"/>
        <end position="30"/>
    </location>
</feature>
<evidence type="ECO:0000256" key="5">
    <source>
        <dbReference type="ARBA" id="ARBA00023136"/>
    </source>
</evidence>
<dbReference type="Pfam" id="PF02653">
    <property type="entry name" value="BPD_transp_2"/>
    <property type="match status" value="1"/>
</dbReference>
<feature type="transmembrane region" description="Helical" evidence="6">
    <location>
        <begin position="102"/>
        <end position="121"/>
    </location>
</feature>
<organism evidence="7">
    <name type="scientific">marine sediment metagenome</name>
    <dbReference type="NCBI Taxonomy" id="412755"/>
    <lineage>
        <taxon>unclassified sequences</taxon>
        <taxon>metagenomes</taxon>
        <taxon>ecological metagenomes</taxon>
    </lineage>
</organism>
<evidence type="ECO:0000313" key="7">
    <source>
        <dbReference type="EMBL" id="GAH47820.1"/>
    </source>
</evidence>
<feature type="transmembrane region" description="Helical" evidence="6">
    <location>
        <begin position="42"/>
        <end position="64"/>
    </location>
</feature>
<evidence type="ECO:0008006" key="8">
    <source>
        <dbReference type="Google" id="ProtNLM"/>
    </source>
</evidence>
<keyword evidence="3 6" id="KW-0812">Transmembrane</keyword>
<evidence type="ECO:0000256" key="4">
    <source>
        <dbReference type="ARBA" id="ARBA00022989"/>
    </source>
</evidence>
<evidence type="ECO:0000256" key="1">
    <source>
        <dbReference type="ARBA" id="ARBA00004651"/>
    </source>
</evidence>